<dbReference type="GO" id="GO:0046872">
    <property type="term" value="F:metal ion binding"/>
    <property type="evidence" value="ECO:0007669"/>
    <property type="project" value="UniProtKB-KW"/>
</dbReference>
<dbReference type="Proteomes" id="UP000217785">
    <property type="component" value="Unassembled WGS sequence"/>
</dbReference>
<evidence type="ECO:0000313" key="8">
    <source>
        <dbReference type="Proteomes" id="UP000217785"/>
    </source>
</evidence>
<dbReference type="AlphaFoldDB" id="A0A292YR52"/>
<dbReference type="SUPFAM" id="SSF46626">
    <property type="entry name" value="Cytochrome c"/>
    <property type="match status" value="1"/>
</dbReference>
<sequence length="151" mass="15872">MYKNLGIFALAFAVAFGGGYLVFKQDTPKEAAQQVKTDNAKQTQQTDSKEQGGGTKTQPQQTTSADEGKILSQLGCTGCHAVSSLNIKGGVTGPDLSQAYVNVKGKHGVSLEEFLKKPTSAVMSGVIGGKPLKDEERNAVIQALKAASEKK</sequence>
<feature type="domain" description="Cytochrome c" evidence="6">
    <location>
        <begin position="63"/>
        <end position="148"/>
    </location>
</feature>
<dbReference type="EMBL" id="BDUF01000095">
    <property type="protein sequence ID" value="GAX91391.1"/>
    <property type="molecule type" value="Genomic_DNA"/>
</dbReference>
<protein>
    <submittedName>
        <fullName evidence="7">Cytochrome C</fullName>
    </submittedName>
</protein>
<reference evidence="8" key="1">
    <citation type="submission" date="2017-07" db="EMBL/GenBank/DDBJ databases">
        <title>Draft genome sequence of Effusibacillus lacus strain skLN1.</title>
        <authorList>
            <person name="Watanabe M."/>
            <person name="Kojima H."/>
            <person name="Fukui M."/>
        </authorList>
    </citation>
    <scope>NUCLEOTIDE SEQUENCE [LARGE SCALE GENOMIC DNA]</scope>
    <source>
        <strain evidence="8">skLN1</strain>
    </source>
</reference>
<evidence type="ECO:0000256" key="4">
    <source>
        <dbReference type="PROSITE-ProRule" id="PRU00433"/>
    </source>
</evidence>
<name>A0A292YR52_9BACL</name>
<dbReference type="OrthoDB" id="2680585at2"/>
<feature type="region of interest" description="Disordered" evidence="5">
    <location>
        <begin position="33"/>
        <end position="66"/>
    </location>
</feature>
<gene>
    <name evidence="7" type="ORF">EFBL_3060</name>
</gene>
<feature type="compositionally biased region" description="Polar residues" evidence="5">
    <location>
        <begin position="34"/>
        <end position="46"/>
    </location>
</feature>
<proteinExistence type="predicted"/>
<evidence type="ECO:0000256" key="3">
    <source>
        <dbReference type="ARBA" id="ARBA00023004"/>
    </source>
</evidence>
<dbReference type="PROSITE" id="PS51007">
    <property type="entry name" value="CYTC"/>
    <property type="match status" value="1"/>
</dbReference>
<dbReference type="GO" id="GO:0009055">
    <property type="term" value="F:electron transfer activity"/>
    <property type="evidence" value="ECO:0007669"/>
    <property type="project" value="InterPro"/>
</dbReference>
<dbReference type="GO" id="GO:0020037">
    <property type="term" value="F:heme binding"/>
    <property type="evidence" value="ECO:0007669"/>
    <property type="project" value="InterPro"/>
</dbReference>
<organism evidence="7 8">
    <name type="scientific">Effusibacillus lacus</name>
    <dbReference type="NCBI Taxonomy" id="1348429"/>
    <lineage>
        <taxon>Bacteria</taxon>
        <taxon>Bacillati</taxon>
        <taxon>Bacillota</taxon>
        <taxon>Bacilli</taxon>
        <taxon>Bacillales</taxon>
        <taxon>Alicyclobacillaceae</taxon>
        <taxon>Effusibacillus</taxon>
    </lineage>
</organism>
<evidence type="ECO:0000256" key="5">
    <source>
        <dbReference type="SAM" id="MobiDB-lite"/>
    </source>
</evidence>
<evidence type="ECO:0000256" key="1">
    <source>
        <dbReference type="ARBA" id="ARBA00022617"/>
    </source>
</evidence>
<keyword evidence="8" id="KW-1185">Reference proteome</keyword>
<dbReference type="Gene3D" id="1.10.760.10">
    <property type="entry name" value="Cytochrome c-like domain"/>
    <property type="match status" value="1"/>
</dbReference>
<accession>A0A292YR52</accession>
<comment type="caution">
    <text evidence="7">The sequence shown here is derived from an EMBL/GenBank/DDBJ whole genome shotgun (WGS) entry which is preliminary data.</text>
</comment>
<evidence type="ECO:0000256" key="2">
    <source>
        <dbReference type="ARBA" id="ARBA00022723"/>
    </source>
</evidence>
<evidence type="ECO:0000259" key="6">
    <source>
        <dbReference type="PROSITE" id="PS51007"/>
    </source>
</evidence>
<keyword evidence="1 4" id="KW-0349">Heme</keyword>
<evidence type="ECO:0000313" key="7">
    <source>
        <dbReference type="EMBL" id="GAX91391.1"/>
    </source>
</evidence>
<keyword evidence="2 4" id="KW-0479">Metal-binding</keyword>
<keyword evidence="3 4" id="KW-0408">Iron</keyword>
<dbReference type="RefSeq" id="WP_096183139.1">
    <property type="nucleotide sequence ID" value="NZ_BDUF01000095.1"/>
</dbReference>
<dbReference type="InterPro" id="IPR009056">
    <property type="entry name" value="Cyt_c-like_dom"/>
</dbReference>
<dbReference type="InterPro" id="IPR036909">
    <property type="entry name" value="Cyt_c-like_dom_sf"/>
</dbReference>